<evidence type="ECO:0000313" key="3">
    <source>
        <dbReference type="Proteomes" id="UP000077173"/>
    </source>
</evidence>
<evidence type="ECO:0000313" key="2">
    <source>
        <dbReference type="EMBL" id="OAF12790.1"/>
    </source>
</evidence>
<reference evidence="2 3" key="1">
    <citation type="submission" date="2016-02" db="EMBL/GenBank/DDBJ databases">
        <title>Draft genome sequence of the strain BR 10247T Bradyrhizobium neotropicale isolated from nodules of Centrolobium paraense.</title>
        <authorList>
            <person name="Simoes-Araujo J.L."/>
            <person name="Barauna A.C."/>
            <person name="Silva K."/>
            <person name="Zilli J.E."/>
        </authorList>
    </citation>
    <scope>NUCLEOTIDE SEQUENCE [LARGE SCALE GENOMIC DNA]</scope>
    <source>
        <strain evidence="2 3">BR 10247</strain>
    </source>
</reference>
<evidence type="ECO:0000256" key="1">
    <source>
        <dbReference type="SAM" id="MobiDB-lite"/>
    </source>
</evidence>
<proteinExistence type="predicted"/>
<gene>
    <name evidence="2" type="ORF">AXW67_19425</name>
</gene>
<sequence length="81" mass="8664">MGAVKGRDESVMKPGVIVTTTQVCSLPACGGGLGRGCLRSETPQEDKALTRRSRDDASHRPGIADLSRKRERCTEPAARLV</sequence>
<comment type="caution">
    <text evidence="2">The sequence shown here is derived from an EMBL/GenBank/DDBJ whole genome shotgun (WGS) entry which is preliminary data.</text>
</comment>
<name>A0A176YYG0_9BRAD</name>
<organism evidence="2 3">
    <name type="scientific">Bradyrhizobium neotropicale</name>
    <dbReference type="NCBI Taxonomy" id="1497615"/>
    <lineage>
        <taxon>Bacteria</taxon>
        <taxon>Pseudomonadati</taxon>
        <taxon>Pseudomonadota</taxon>
        <taxon>Alphaproteobacteria</taxon>
        <taxon>Hyphomicrobiales</taxon>
        <taxon>Nitrobacteraceae</taxon>
        <taxon>Bradyrhizobium</taxon>
    </lineage>
</organism>
<feature type="region of interest" description="Disordered" evidence="1">
    <location>
        <begin position="35"/>
        <end position="81"/>
    </location>
</feature>
<keyword evidence="3" id="KW-1185">Reference proteome</keyword>
<dbReference type="Proteomes" id="UP000077173">
    <property type="component" value="Unassembled WGS sequence"/>
</dbReference>
<accession>A0A176YYG0</accession>
<dbReference type="AlphaFoldDB" id="A0A176YYG0"/>
<protein>
    <submittedName>
        <fullName evidence="2">Uncharacterized protein</fullName>
    </submittedName>
</protein>
<dbReference type="EMBL" id="LSEF01000080">
    <property type="protein sequence ID" value="OAF12790.1"/>
    <property type="molecule type" value="Genomic_DNA"/>
</dbReference>
<feature type="compositionally biased region" description="Basic and acidic residues" evidence="1">
    <location>
        <begin position="42"/>
        <end position="59"/>
    </location>
</feature>